<dbReference type="CDD" id="cd14014">
    <property type="entry name" value="STKc_PknB_like"/>
    <property type="match status" value="1"/>
</dbReference>
<evidence type="ECO:0000256" key="4">
    <source>
        <dbReference type="ARBA" id="ARBA00022840"/>
    </source>
</evidence>
<evidence type="ECO:0000256" key="2">
    <source>
        <dbReference type="ARBA" id="ARBA00022741"/>
    </source>
</evidence>
<proteinExistence type="predicted"/>
<dbReference type="InterPro" id="IPR043129">
    <property type="entry name" value="ATPase_NBD"/>
</dbReference>
<dbReference type="AlphaFoldDB" id="A0A5C5ZYX6"/>
<dbReference type="InterPro" id="IPR013126">
    <property type="entry name" value="Hsp_70_fam"/>
</dbReference>
<keyword evidence="8" id="KW-1185">Reference proteome</keyword>
<dbReference type="PANTHER" id="PTHR43289">
    <property type="entry name" value="MITOGEN-ACTIVATED PROTEIN KINASE KINASE KINASE 20-RELATED"/>
    <property type="match status" value="1"/>
</dbReference>
<dbReference type="Gene3D" id="3.90.640.10">
    <property type="entry name" value="Actin, Chain A, domain 4"/>
    <property type="match status" value="1"/>
</dbReference>
<dbReference type="InterPro" id="IPR011009">
    <property type="entry name" value="Kinase-like_dom_sf"/>
</dbReference>
<dbReference type="PROSITE" id="PS50011">
    <property type="entry name" value="PROTEIN_KINASE_DOM"/>
    <property type="match status" value="1"/>
</dbReference>
<keyword evidence="4 5" id="KW-0067">ATP-binding</keyword>
<dbReference type="SMART" id="SM00220">
    <property type="entry name" value="S_TKc"/>
    <property type="match status" value="1"/>
</dbReference>
<dbReference type="EMBL" id="SJPM01000011">
    <property type="protein sequence ID" value="TWT92479.1"/>
    <property type="molecule type" value="Genomic_DNA"/>
</dbReference>
<dbReference type="Proteomes" id="UP000316213">
    <property type="component" value="Unassembled WGS sequence"/>
</dbReference>
<dbReference type="PROSITE" id="PS00108">
    <property type="entry name" value="PROTEIN_KINASE_ST"/>
    <property type="match status" value="1"/>
</dbReference>
<dbReference type="OrthoDB" id="420726at2"/>
<evidence type="ECO:0000313" key="7">
    <source>
        <dbReference type="EMBL" id="TWT92479.1"/>
    </source>
</evidence>
<organism evidence="7 8">
    <name type="scientific">Neorhodopirellula pilleata</name>
    <dbReference type="NCBI Taxonomy" id="2714738"/>
    <lineage>
        <taxon>Bacteria</taxon>
        <taxon>Pseudomonadati</taxon>
        <taxon>Planctomycetota</taxon>
        <taxon>Planctomycetia</taxon>
        <taxon>Pirellulales</taxon>
        <taxon>Pirellulaceae</taxon>
        <taxon>Neorhodopirellula</taxon>
    </lineage>
</organism>
<dbReference type="PROSITE" id="PS00107">
    <property type="entry name" value="PROTEIN_KINASE_ATP"/>
    <property type="match status" value="1"/>
</dbReference>
<dbReference type="GO" id="GO:0004674">
    <property type="term" value="F:protein serine/threonine kinase activity"/>
    <property type="evidence" value="ECO:0007669"/>
    <property type="project" value="UniProtKB-EC"/>
</dbReference>
<keyword evidence="3 7" id="KW-0418">Kinase</keyword>
<dbReference type="GO" id="GO:0140662">
    <property type="term" value="F:ATP-dependent protein folding chaperone"/>
    <property type="evidence" value="ECO:0007669"/>
    <property type="project" value="InterPro"/>
</dbReference>
<dbReference type="EC" id="2.7.11.1" evidence="7"/>
<dbReference type="Gene3D" id="1.10.510.10">
    <property type="entry name" value="Transferase(Phosphotransferase) domain 1"/>
    <property type="match status" value="1"/>
</dbReference>
<dbReference type="PANTHER" id="PTHR43289:SF6">
    <property type="entry name" value="SERINE_THREONINE-PROTEIN KINASE NEKL-3"/>
    <property type="match status" value="1"/>
</dbReference>
<dbReference type="GO" id="GO:0005524">
    <property type="term" value="F:ATP binding"/>
    <property type="evidence" value="ECO:0007669"/>
    <property type="project" value="UniProtKB-UniRule"/>
</dbReference>
<sequence length="876" mass="94615">MDTLNRQPASLWGAPLCPSQSQTQFLGDIVDGTRTEAPLPFDMGEYSVTRLIGRGGMGVVFEGEHRRMQRRVAIKVLHANMAEAESAQEQFLAEIRTVARLLHPRIVTAFDAGQYETIVYLVMEYVDGHSLDRLSTPGAPMGLADALECVQFAAEGLAHAHLNNIIHRDVKPGNMMLAHDGELKILDLGLAAFSHELIDDEQGGKRRPICGTPEFMAPEQFEGRDLTESIDVYALGCTLHQLLTGSPPFRGSFFELMRAHCGTPPPQLSAIESLASEPVIADVQALMNEMMGKQIHDRCASMNEVVERLTRIRGRLLNTSGNHATRSSTHVVSSSPIVSQTLGGFSTSDARDGTAETREITSCYQVGIDLGGHQLTAGGFGEGLQSDDLALPSGPTAVTIALDDNSSSIDACFAVSQSQGWAIGQAALVRLANGRAGCGNAISLIAKQPSLSIDGKEYPSSMPLACLFRRAFQRSAMVGPANSVFEASLTVPSSFGRAARERIMLAARACGVPSIHLIDRNLASALSQFTFRADGEGSAPRLPAGHWLVVTINDLVMEISLLAVTSGRIKMLSVVGDSRSNRHRFSRRMLKWVKKRVAKMGQSSSGGSITSGQPLKTQLISELSGIERAIDQLDKDPQPPFEVKIDGRKIKGVLTPGMLVNSCGDLIQGFGEMLAQVLSEAGVDGDEVNACLTIGKLTHALPIRSLLQNFGVAAEPIPVEPAEIAGSVAAWTYLSGTDPRRQPRLIACNAHNVGLQSADEHVLLIPRLTALPASVQRKLQRSDTTFDAASESLQVTLVETLGTTDTVRLSERSSHAWTSFERYEIEANTGHEMPMDASIEMDEEGRVRFQVASRTVRRESSQSLGEAEVERLRSLM</sequence>
<dbReference type="InterPro" id="IPR000719">
    <property type="entry name" value="Prot_kinase_dom"/>
</dbReference>
<keyword evidence="2 5" id="KW-0547">Nucleotide-binding</keyword>
<name>A0A5C5ZYX6_9BACT</name>
<dbReference type="Pfam" id="PF00069">
    <property type="entry name" value="Pkinase"/>
    <property type="match status" value="1"/>
</dbReference>
<dbReference type="Gene3D" id="3.30.200.20">
    <property type="entry name" value="Phosphorylase Kinase, domain 1"/>
    <property type="match status" value="1"/>
</dbReference>
<feature type="domain" description="Protein kinase" evidence="6">
    <location>
        <begin position="46"/>
        <end position="310"/>
    </location>
</feature>
<evidence type="ECO:0000256" key="1">
    <source>
        <dbReference type="ARBA" id="ARBA00022679"/>
    </source>
</evidence>
<dbReference type="SUPFAM" id="SSF53067">
    <property type="entry name" value="Actin-like ATPase domain"/>
    <property type="match status" value="1"/>
</dbReference>
<dbReference type="Gene3D" id="3.30.420.40">
    <property type="match status" value="2"/>
</dbReference>
<comment type="caution">
    <text evidence="7">The sequence shown here is derived from an EMBL/GenBank/DDBJ whole genome shotgun (WGS) entry which is preliminary data.</text>
</comment>
<reference evidence="7 8" key="1">
    <citation type="submission" date="2019-02" db="EMBL/GenBank/DDBJ databases">
        <title>Deep-cultivation of Planctomycetes and their phenomic and genomic characterization uncovers novel biology.</title>
        <authorList>
            <person name="Wiegand S."/>
            <person name="Jogler M."/>
            <person name="Boedeker C."/>
            <person name="Pinto D."/>
            <person name="Vollmers J."/>
            <person name="Rivas-Marin E."/>
            <person name="Kohn T."/>
            <person name="Peeters S.H."/>
            <person name="Heuer A."/>
            <person name="Rast P."/>
            <person name="Oberbeckmann S."/>
            <person name="Bunk B."/>
            <person name="Jeske O."/>
            <person name="Meyerdierks A."/>
            <person name="Storesund J.E."/>
            <person name="Kallscheuer N."/>
            <person name="Luecker S."/>
            <person name="Lage O.M."/>
            <person name="Pohl T."/>
            <person name="Merkel B.J."/>
            <person name="Hornburger P."/>
            <person name="Mueller R.-W."/>
            <person name="Bruemmer F."/>
            <person name="Labrenz M."/>
            <person name="Spormann A.M."/>
            <person name="Op Den Camp H."/>
            <person name="Overmann J."/>
            <person name="Amann R."/>
            <person name="Jetten M.S.M."/>
            <person name="Mascher T."/>
            <person name="Medema M.H."/>
            <person name="Devos D.P."/>
            <person name="Kaster A.-K."/>
            <person name="Ovreas L."/>
            <person name="Rohde M."/>
            <person name="Galperin M.Y."/>
            <person name="Jogler C."/>
        </authorList>
    </citation>
    <scope>NUCLEOTIDE SEQUENCE [LARGE SCALE GENOMIC DNA]</scope>
    <source>
        <strain evidence="7 8">Pla100</strain>
    </source>
</reference>
<evidence type="ECO:0000256" key="5">
    <source>
        <dbReference type="PROSITE-ProRule" id="PRU10141"/>
    </source>
</evidence>
<dbReference type="Pfam" id="PF00012">
    <property type="entry name" value="HSP70"/>
    <property type="match status" value="1"/>
</dbReference>
<accession>A0A5C5ZYX6</accession>
<evidence type="ECO:0000259" key="6">
    <source>
        <dbReference type="PROSITE" id="PS50011"/>
    </source>
</evidence>
<evidence type="ECO:0000256" key="3">
    <source>
        <dbReference type="ARBA" id="ARBA00022777"/>
    </source>
</evidence>
<dbReference type="RefSeq" id="WP_146580075.1">
    <property type="nucleotide sequence ID" value="NZ_SJPM01000011.1"/>
</dbReference>
<gene>
    <name evidence="7" type="primary">pknB_19</name>
    <name evidence="7" type="ORF">Pla100_44970</name>
</gene>
<dbReference type="InterPro" id="IPR017441">
    <property type="entry name" value="Protein_kinase_ATP_BS"/>
</dbReference>
<keyword evidence="1 7" id="KW-0808">Transferase</keyword>
<feature type="binding site" evidence="5">
    <location>
        <position position="75"/>
    </location>
    <ligand>
        <name>ATP</name>
        <dbReference type="ChEBI" id="CHEBI:30616"/>
    </ligand>
</feature>
<evidence type="ECO:0000313" key="8">
    <source>
        <dbReference type="Proteomes" id="UP000316213"/>
    </source>
</evidence>
<dbReference type="InterPro" id="IPR008271">
    <property type="entry name" value="Ser/Thr_kinase_AS"/>
</dbReference>
<dbReference type="SUPFAM" id="SSF56112">
    <property type="entry name" value="Protein kinase-like (PK-like)"/>
    <property type="match status" value="1"/>
</dbReference>
<protein>
    <submittedName>
        <fullName evidence="7">Serine/threonine-protein kinase PknB</fullName>
        <ecNumber evidence="7">2.7.11.1</ecNumber>
    </submittedName>
</protein>